<dbReference type="PANTHER" id="PTHR43395">
    <property type="entry name" value="SENSOR HISTIDINE KINASE CHEA"/>
    <property type="match status" value="1"/>
</dbReference>
<feature type="region of interest" description="Disordered" evidence="10">
    <location>
        <begin position="563"/>
        <end position="670"/>
    </location>
</feature>
<dbReference type="Gene3D" id="1.20.120.160">
    <property type="entry name" value="HPT domain"/>
    <property type="match status" value="1"/>
</dbReference>
<dbReference type="GO" id="GO:0000155">
    <property type="term" value="F:phosphorelay sensor kinase activity"/>
    <property type="evidence" value="ECO:0007669"/>
    <property type="project" value="InterPro"/>
</dbReference>
<evidence type="ECO:0000256" key="6">
    <source>
        <dbReference type="ARBA" id="ARBA00022777"/>
    </source>
</evidence>
<evidence type="ECO:0000256" key="7">
    <source>
        <dbReference type="ARBA" id="ARBA00023012"/>
    </source>
</evidence>
<feature type="compositionally biased region" description="Pro residues" evidence="10">
    <location>
        <begin position="586"/>
        <end position="598"/>
    </location>
</feature>
<feature type="modified residue" description="Phosphohistidine" evidence="9">
    <location>
        <position position="50"/>
    </location>
</feature>
<dbReference type="PRINTS" id="PR00344">
    <property type="entry name" value="BCTRLSENSOR"/>
</dbReference>
<comment type="function">
    <text evidence="8">Involved in the transmission of sensory signals from the chemoreceptors to the flagellar motors. CheA is autophosphorylated; it can transfer its phosphate group to either CheB or CheY.</text>
</comment>
<dbReference type="InterPro" id="IPR004358">
    <property type="entry name" value="Sig_transdc_His_kin-like_C"/>
</dbReference>
<evidence type="ECO:0000256" key="1">
    <source>
        <dbReference type="ARBA" id="ARBA00000085"/>
    </source>
</evidence>
<dbReference type="Gene3D" id="2.30.30.40">
    <property type="entry name" value="SH3 Domains"/>
    <property type="match status" value="1"/>
</dbReference>
<keyword evidence="5" id="KW-0808">Transferase</keyword>
<feature type="region of interest" description="Disordered" evidence="10">
    <location>
        <begin position="526"/>
        <end position="550"/>
    </location>
</feature>
<sequence>MSGFDDNSEMWELFEQESEDYLAQLEANLSGSTADLENPDIMGALFRAIHSLKGVSASLGLTGMETVAHAAEDLLDMFRNGEARPNEASRELLLQSADALVDLREACLESRSDVAGDAGLIAALKQAKAQLKSGGEVTAAAQPDPAVAEAPPAYDPPEPEPEPEEETAAATQSRMAIQVSQKPANDDEAEFQPGTVQPFNAVVTAELGQLAEALENPAMDSLDSQAIVSSMLAIREAANDVGYLGIAGVLGDILGVLEGDQSGDRTALIRALCIFIHRLRVLSELADAGIAMDDVDDSMAPHISREARAVVDRLSIRGGASADWELVGILARALGVFRISALARLASELTLMEAWTERSGALEVADEIRRESEVIGIEGLTVSSLDMPRETYDRLRDELALLLTGAGAAVAELRKVLGDDLFDSMSPAARNEAVEFLEQPGARLVQVQVMVPDGAPASGEILGLLYRQQVISNRVLVDIDPDLYQFLIGVTGDDAPVEASVRTLDTSGDVLRAWTVLVIGDKAATASAPAAPAAPPPAAEAPTPPAAETDGHVLFVDDSSWDSALQSGWSPEQQEGFAAPFGDSPASPPQPAPKPAPAQPHAATPPQSDPPPSASSRAPDTAPAAPPARPAERPAEPPATAADGSVPAERGEASPSRSTGAGVPGSAGGSSLRVSSALIDSYLDTVAELRLSLSRLDQGASEAGFGATAAELRSLAGQIDDRKAERLYAAAARIDDAGKVFANQIARAEVTLRMLHSVTLDLRVVPISIVFGRMPRLVRDLARSLGKQVTLEIDDGDIQIDKSMVDALMEPMVHMIRNAMDHGIEGPQERLDAGKPEKATLTLRATQHGNVAQIMIAEDGRGLNTNRIRNKALEKGLITEQDAARMTEREIHRQIFAPGFSTAAAVTETSGRGVGMDVVLTTLRRLGGAIDIDSEDGEGTRFYLSFPVSAALQRIVVVSDGTRDLGLPERAIIEVIEVDRKQIQTVGERAGIQHRDGFLTVRAIETMLGWETPEVAVDQQAFPVVIIGTPQRRIGVAVHRVKRRQEVFMKELHPALNSVDVLAGATVMGEGQPLLVLDPETLIAIAGG</sequence>
<keyword evidence="15" id="KW-1185">Reference proteome</keyword>
<evidence type="ECO:0000256" key="2">
    <source>
        <dbReference type="ARBA" id="ARBA00012438"/>
    </source>
</evidence>
<dbReference type="PANTHER" id="PTHR43395:SF1">
    <property type="entry name" value="CHEMOTAXIS PROTEIN CHEA"/>
    <property type="match status" value="1"/>
</dbReference>
<dbReference type="GO" id="GO:0006935">
    <property type="term" value="P:chemotaxis"/>
    <property type="evidence" value="ECO:0007669"/>
    <property type="project" value="InterPro"/>
</dbReference>
<evidence type="ECO:0000256" key="10">
    <source>
        <dbReference type="SAM" id="MobiDB-lite"/>
    </source>
</evidence>
<dbReference type="SUPFAM" id="SSF50341">
    <property type="entry name" value="CheW-like"/>
    <property type="match status" value="1"/>
</dbReference>
<dbReference type="AlphaFoldDB" id="A0A8G2BGS1"/>
<feature type="domain" description="Histidine kinase" evidence="11">
    <location>
        <begin position="684"/>
        <end position="950"/>
    </location>
</feature>
<feature type="region of interest" description="Disordered" evidence="10">
    <location>
        <begin position="135"/>
        <end position="173"/>
    </location>
</feature>
<dbReference type="InterPro" id="IPR005467">
    <property type="entry name" value="His_kinase_dom"/>
</dbReference>
<feature type="domain" description="HPt" evidence="13">
    <location>
        <begin position="3"/>
        <end position="111"/>
    </location>
</feature>
<feature type="compositionally biased region" description="Low complexity" evidence="10">
    <location>
        <begin position="139"/>
        <end position="152"/>
    </location>
</feature>
<evidence type="ECO:0000256" key="3">
    <source>
        <dbReference type="ARBA" id="ARBA00021495"/>
    </source>
</evidence>
<dbReference type="InterPro" id="IPR051315">
    <property type="entry name" value="Bact_Chemotaxis_CheA"/>
</dbReference>
<dbReference type="FunFam" id="3.30.565.10:FF:000016">
    <property type="entry name" value="Chemotaxis protein CheA, putative"/>
    <property type="match status" value="1"/>
</dbReference>
<evidence type="ECO:0000313" key="14">
    <source>
        <dbReference type="EMBL" id="SDF61932.1"/>
    </source>
</evidence>
<dbReference type="SMART" id="SM01231">
    <property type="entry name" value="H-kinase_dim"/>
    <property type="match status" value="1"/>
</dbReference>
<proteinExistence type="predicted"/>
<organism evidence="14 15">
    <name type="scientific">Thalassobaculum litoreum DSM 18839</name>
    <dbReference type="NCBI Taxonomy" id="1123362"/>
    <lineage>
        <taxon>Bacteria</taxon>
        <taxon>Pseudomonadati</taxon>
        <taxon>Pseudomonadota</taxon>
        <taxon>Alphaproteobacteria</taxon>
        <taxon>Rhodospirillales</taxon>
        <taxon>Thalassobaculaceae</taxon>
        <taxon>Thalassobaculum</taxon>
    </lineage>
</organism>
<keyword evidence="6 14" id="KW-0418">Kinase</keyword>
<dbReference type="InterPro" id="IPR036061">
    <property type="entry name" value="CheW-like_dom_sf"/>
</dbReference>
<evidence type="ECO:0000313" key="15">
    <source>
        <dbReference type="Proteomes" id="UP000198615"/>
    </source>
</evidence>
<dbReference type="CDD" id="cd16916">
    <property type="entry name" value="HATPase_CheA-like"/>
    <property type="match status" value="1"/>
</dbReference>
<dbReference type="Pfam" id="PF01584">
    <property type="entry name" value="CheW"/>
    <property type="match status" value="1"/>
</dbReference>
<evidence type="ECO:0000256" key="4">
    <source>
        <dbReference type="ARBA" id="ARBA00022553"/>
    </source>
</evidence>
<dbReference type="PROSITE" id="PS50851">
    <property type="entry name" value="CHEW"/>
    <property type="match status" value="1"/>
</dbReference>
<dbReference type="Pfam" id="PF01627">
    <property type="entry name" value="Hpt"/>
    <property type="match status" value="1"/>
</dbReference>
<dbReference type="Pfam" id="PF02518">
    <property type="entry name" value="HATPase_c"/>
    <property type="match status" value="1"/>
</dbReference>
<dbReference type="CDD" id="cd00088">
    <property type="entry name" value="HPT"/>
    <property type="match status" value="1"/>
</dbReference>
<dbReference type="Proteomes" id="UP000198615">
    <property type="component" value="Unassembled WGS sequence"/>
</dbReference>
<dbReference type="InterPro" id="IPR036641">
    <property type="entry name" value="HPT_dom_sf"/>
</dbReference>
<dbReference type="SMART" id="SM00260">
    <property type="entry name" value="CheW"/>
    <property type="match status" value="1"/>
</dbReference>
<dbReference type="PROSITE" id="PS50894">
    <property type="entry name" value="HPT"/>
    <property type="match status" value="1"/>
</dbReference>
<dbReference type="Gene3D" id="3.30.565.10">
    <property type="entry name" value="Histidine kinase-like ATPase, C-terminal domain"/>
    <property type="match status" value="1"/>
</dbReference>
<feature type="compositionally biased region" description="Pro residues" evidence="10">
    <location>
        <begin position="532"/>
        <end position="545"/>
    </location>
</feature>
<name>A0A8G2BGS1_9PROT</name>
<feature type="compositionally biased region" description="Low complexity" evidence="10">
    <location>
        <begin position="614"/>
        <end position="623"/>
    </location>
</feature>
<protein>
    <recommendedName>
        <fullName evidence="3">Chemotaxis protein CheA</fullName>
        <ecNumber evidence="2">2.7.13.3</ecNumber>
    </recommendedName>
</protein>
<evidence type="ECO:0000259" key="11">
    <source>
        <dbReference type="PROSITE" id="PS50109"/>
    </source>
</evidence>
<evidence type="ECO:0000256" key="9">
    <source>
        <dbReference type="PROSITE-ProRule" id="PRU00110"/>
    </source>
</evidence>
<dbReference type="InterPro" id="IPR003594">
    <property type="entry name" value="HATPase_dom"/>
</dbReference>
<dbReference type="OrthoDB" id="9803176at2"/>
<dbReference type="InterPro" id="IPR036890">
    <property type="entry name" value="HATPase_C_sf"/>
</dbReference>
<gene>
    <name evidence="14" type="ORF">SAMN05660686_01795</name>
</gene>
<dbReference type="PROSITE" id="PS50109">
    <property type="entry name" value="HIS_KIN"/>
    <property type="match status" value="1"/>
</dbReference>
<comment type="caution">
    <text evidence="14">The sequence shown here is derived from an EMBL/GenBank/DDBJ whole genome shotgun (WGS) entry which is preliminary data.</text>
</comment>
<dbReference type="EC" id="2.7.13.3" evidence="2"/>
<evidence type="ECO:0000259" key="12">
    <source>
        <dbReference type="PROSITE" id="PS50851"/>
    </source>
</evidence>
<dbReference type="SUPFAM" id="SSF55874">
    <property type="entry name" value="ATPase domain of HSP90 chaperone/DNA topoisomerase II/histidine kinase"/>
    <property type="match status" value="1"/>
</dbReference>
<dbReference type="EMBL" id="FNBW01000005">
    <property type="protein sequence ID" value="SDF61932.1"/>
    <property type="molecule type" value="Genomic_DNA"/>
</dbReference>
<keyword evidence="4 9" id="KW-0597">Phosphoprotein</keyword>
<evidence type="ECO:0000259" key="13">
    <source>
        <dbReference type="PROSITE" id="PS50894"/>
    </source>
</evidence>
<dbReference type="SMART" id="SM00387">
    <property type="entry name" value="HATPase_c"/>
    <property type="match status" value="1"/>
</dbReference>
<evidence type="ECO:0000256" key="5">
    <source>
        <dbReference type="ARBA" id="ARBA00022679"/>
    </source>
</evidence>
<accession>A0A8G2BGS1</accession>
<dbReference type="RefSeq" id="WP_093149723.1">
    <property type="nucleotide sequence ID" value="NZ_FNBW01000005.1"/>
</dbReference>
<reference evidence="14 15" key="1">
    <citation type="submission" date="2016-10" db="EMBL/GenBank/DDBJ databases">
        <authorList>
            <person name="Varghese N."/>
            <person name="Submissions S."/>
        </authorList>
    </citation>
    <scope>NUCLEOTIDE SEQUENCE [LARGE SCALE GENOMIC DNA]</scope>
    <source>
        <strain evidence="14 15">DSM 18839</strain>
    </source>
</reference>
<comment type="catalytic activity">
    <reaction evidence="1">
        <text>ATP + protein L-histidine = ADP + protein N-phospho-L-histidine.</text>
        <dbReference type="EC" id="2.7.13.3"/>
    </reaction>
</comment>
<dbReference type="SMART" id="SM00073">
    <property type="entry name" value="HPT"/>
    <property type="match status" value="1"/>
</dbReference>
<keyword evidence="7" id="KW-0902">Two-component regulatory system</keyword>
<feature type="compositionally biased region" description="Acidic residues" evidence="10">
    <location>
        <begin position="157"/>
        <end position="167"/>
    </location>
</feature>
<feature type="compositionally biased region" description="Polar residues" evidence="10">
    <location>
        <begin position="563"/>
        <end position="573"/>
    </location>
</feature>
<dbReference type="InterPro" id="IPR002545">
    <property type="entry name" value="CheW-lke_dom"/>
</dbReference>
<feature type="domain" description="CheW-like" evidence="12">
    <location>
        <begin position="952"/>
        <end position="1088"/>
    </location>
</feature>
<dbReference type="SUPFAM" id="SSF47226">
    <property type="entry name" value="Histidine-containing phosphotransfer domain, HPT domain"/>
    <property type="match status" value="1"/>
</dbReference>
<dbReference type="GO" id="GO:0005737">
    <property type="term" value="C:cytoplasm"/>
    <property type="evidence" value="ECO:0007669"/>
    <property type="project" value="InterPro"/>
</dbReference>
<dbReference type="InterPro" id="IPR008207">
    <property type="entry name" value="Sig_transdc_His_kin_Hpt_dom"/>
</dbReference>
<evidence type="ECO:0000256" key="8">
    <source>
        <dbReference type="ARBA" id="ARBA00035100"/>
    </source>
</evidence>
<dbReference type="InterPro" id="IPR004105">
    <property type="entry name" value="CheA-like_dim"/>
</dbReference>